<feature type="coiled-coil region" evidence="9">
    <location>
        <begin position="257"/>
        <end position="298"/>
    </location>
</feature>
<keyword evidence="8" id="KW-0902">Two-component regulatory system</keyword>
<dbReference type="EC" id="2.7.13.3" evidence="2"/>
<keyword evidence="5" id="KW-0547">Nucleotide-binding</keyword>
<dbReference type="PROSITE" id="PS50109">
    <property type="entry name" value="HIS_KIN"/>
    <property type="match status" value="1"/>
</dbReference>
<evidence type="ECO:0000256" key="2">
    <source>
        <dbReference type="ARBA" id="ARBA00012438"/>
    </source>
</evidence>
<dbReference type="SUPFAM" id="SSF55874">
    <property type="entry name" value="ATPase domain of HSP90 chaperone/DNA topoisomerase II/histidine kinase"/>
    <property type="match status" value="1"/>
</dbReference>
<dbReference type="InterPro" id="IPR000700">
    <property type="entry name" value="PAS-assoc_C"/>
</dbReference>
<dbReference type="SMART" id="SM00388">
    <property type="entry name" value="HisKA"/>
    <property type="match status" value="1"/>
</dbReference>
<feature type="domain" description="Histidine kinase" evidence="11">
    <location>
        <begin position="423"/>
        <end position="626"/>
    </location>
</feature>
<dbReference type="PANTHER" id="PTHR43065:SF46">
    <property type="entry name" value="C4-DICARBOXYLATE TRANSPORT SENSOR PROTEIN DCTB"/>
    <property type="match status" value="1"/>
</dbReference>
<sequence length="626" mass="70638">MLNQLINEIIPIQLTKKIMFSIICLTVIPMMIMAVVMPIGIIKIGKKEQEKMLYAVVDRLDDSLTQSYSEILDSHGASSKDINEQVKVLNSVLQPILNEVYDSTLDVGIGYYSIELDHIVAIAPNFEPSKLIRVNHEQYPYFTIYNSGKPEFGEFNNSFGWNGKPILYYAKPIYHNGKIIGHVWANIKTDDIYNKALHDTVLVISIWLCIIGLVLAIAYKISKNLHLEMKRFAKAFVSDENLPTSFMPEFIPIFDKIKEHSANLKKANLLLHNEIEERKNIEEKLKDSEETFRNIFDNSVDGIFLAKPEGKILAANPAICQMLGMSEEEICRLGSSGVVSIQESDLYQILKERRRNLPIRCELNLIHKDGLKIPVEATSKIYKNSKGEELICIFVRDISQRLQTQQEMARLDRLNLIGQMAAGIGHEVRNPMTTVRGFLQMLSTKEACAQYKEYYLLMIDELDRANSIITQFLSLARSTPLDLQFHNLNQIIDDLYPLLQANALNSNNNVIVEKFPIPEIEINKNEIHQLILNLVSNGLDAMGEGGQVTIRIFTDNKDLILAIKDEGSGIAPEVLERIGTPFLTTKEHGTGLGLATCYSIAERNNAKIEVASSTSGTTFFVKFKIG</sequence>
<dbReference type="OrthoDB" id="505470at2"/>
<evidence type="ECO:0000256" key="1">
    <source>
        <dbReference type="ARBA" id="ARBA00000085"/>
    </source>
</evidence>
<evidence type="ECO:0000256" key="8">
    <source>
        <dbReference type="ARBA" id="ARBA00023012"/>
    </source>
</evidence>
<dbReference type="NCBIfam" id="TIGR00229">
    <property type="entry name" value="sensory_box"/>
    <property type="match status" value="1"/>
</dbReference>
<keyword evidence="9" id="KW-0175">Coiled coil</keyword>
<evidence type="ECO:0000259" key="12">
    <source>
        <dbReference type="PROSITE" id="PS50112"/>
    </source>
</evidence>
<feature type="transmembrane region" description="Helical" evidence="10">
    <location>
        <begin position="201"/>
        <end position="221"/>
    </location>
</feature>
<dbReference type="Gene3D" id="1.10.287.130">
    <property type="match status" value="1"/>
</dbReference>
<dbReference type="SUPFAM" id="SSF47384">
    <property type="entry name" value="Homodimeric domain of signal transducing histidine kinase"/>
    <property type="match status" value="1"/>
</dbReference>
<dbReference type="InterPro" id="IPR005467">
    <property type="entry name" value="His_kinase_dom"/>
</dbReference>
<dbReference type="Pfam" id="PF13426">
    <property type="entry name" value="PAS_9"/>
    <property type="match status" value="1"/>
</dbReference>
<dbReference type="GO" id="GO:0005524">
    <property type="term" value="F:ATP binding"/>
    <property type="evidence" value="ECO:0007669"/>
    <property type="project" value="UniProtKB-KW"/>
</dbReference>
<comment type="catalytic activity">
    <reaction evidence="1">
        <text>ATP + protein L-histidine = ADP + protein N-phospho-L-histidine.</text>
        <dbReference type="EC" id="2.7.13.3"/>
    </reaction>
</comment>
<dbReference type="SMART" id="SM00091">
    <property type="entry name" value="PAS"/>
    <property type="match status" value="1"/>
</dbReference>
<dbReference type="InterPro" id="IPR036890">
    <property type="entry name" value="HATPase_C_sf"/>
</dbReference>
<evidence type="ECO:0000256" key="5">
    <source>
        <dbReference type="ARBA" id="ARBA00022741"/>
    </source>
</evidence>
<keyword evidence="10" id="KW-1133">Transmembrane helix</keyword>
<evidence type="ECO:0000313" key="14">
    <source>
        <dbReference type="EMBL" id="SHK71325.1"/>
    </source>
</evidence>
<dbReference type="EMBL" id="FRAR01000021">
    <property type="protein sequence ID" value="SHK71325.1"/>
    <property type="molecule type" value="Genomic_DNA"/>
</dbReference>
<dbReference type="PROSITE" id="PS50112">
    <property type="entry name" value="PAS"/>
    <property type="match status" value="1"/>
</dbReference>
<dbReference type="InterPro" id="IPR036097">
    <property type="entry name" value="HisK_dim/P_sf"/>
</dbReference>
<dbReference type="SUPFAM" id="SSF55785">
    <property type="entry name" value="PYP-like sensor domain (PAS domain)"/>
    <property type="match status" value="1"/>
</dbReference>
<feature type="transmembrane region" description="Helical" evidence="10">
    <location>
        <begin position="20"/>
        <end position="42"/>
    </location>
</feature>
<dbReference type="Pfam" id="PF02518">
    <property type="entry name" value="HATPase_c"/>
    <property type="match status" value="1"/>
</dbReference>
<evidence type="ECO:0000256" key="9">
    <source>
        <dbReference type="SAM" id="Coils"/>
    </source>
</evidence>
<evidence type="ECO:0000256" key="10">
    <source>
        <dbReference type="SAM" id="Phobius"/>
    </source>
</evidence>
<dbReference type="InterPro" id="IPR000014">
    <property type="entry name" value="PAS"/>
</dbReference>
<dbReference type="PROSITE" id="PS50113">
    <property type="entry name" value="PAC"/>
    <property type="match status" value="1"/>
</dbReference>
<dbReference type="SMART" id="SM00387">
    <property type="entry name" value="HATPase_c"/>
    <property type="match status" value="1"/>
</dbReference>
<dbReference type="STRING" id="1121421.SAMN02745123_02873"/>
<dbReference type="Proteomes" id="UP000183997">
    <property type="component" value="Unassembled WGS sequence"/>
</dbReference>
<keyword evidence="6" id="KW-0418">Kinase</keyword>
<protein>
    <recommendedName>
        <fullName evidence="2">histidine kinase</fullName>
        <ecNumber evidence="2">2.7.13.3</ecNumber>
    </recommendedName>
</protein>
<keyword evidence="15" id="KW-1185">Reference proteome</keyword>
<dbReference type="PRINTS" id="PR00344">
    <property type="entry name" value="BCTRLSENSOR"/>
</dbReference>
<evidence type="ECO:0000256" key="4">
    <source>
        <dbReference type="ARBA" id="ARBA00022679"/>
    </source>
</evidence>
<evidence type="ECO:0000259" key="13">
    <source>
        <dbReference type="PROSITE" id="PS50113"/>
    </source>
</evidence>
<evidence type="ECO:0000256" key="7">
    <source>
        <dbReference type="ARBA" id="ARBA00022840"/>
    </source>
</evidence>
<keyword evidence="10" id="KW-0812">Transmembrane</keyword>
<dbReference type="RefSeq" id="WP_072915673.1">
    <property type="nucleotide sequence ID" value="NZ_FRAR01000021.1"/>
</dbReference>
<keyword evidence="10" id="KW-0472">Membrane</keyword>
<accession>A0A1M6UQ75</accession>
<name>A0A1M6UQ75_9FIRM</name>
<dbReference type="AlphaFoldDB" id="A0A1M6UQ75"/>
<dbReference type="GO" id="GO:0000155">
    <property type="term" value="F:phosphorelay sensor kinase activity"/>
    <property type="evidence" value="ECO:0007669"/>
    <property type="project" value="InterPro"/>
</dbReference>
<organism evidence="14 15">
    <name type="scientific">Desulforamulus aeronauticus DSM 10349</name>
    <dbReference type="NCBI Taxonomy" id="1121421"/>
    <lineage>
        <taxon>Bacteria</taxon>
        <taxon>Bacillati</taxon>
        <taxon>Bacillota</taxon>
        <taxon>Clostridia</taxon>
        <taxon>Eubacteriales</taxon>
        <taxon>Peptococcaceae</taxon>
        <taxon>Desulforamulus</taxon>
    </lineage>
</organism>
<dbReference type="InterPro" id="IPR003594">
    <property type="entry name" value="HATPase_dom"/>
</dbReference>
<dbReference type="Pfam" id="PF00512">
    <property type="entry name" value="HisKA"/>
    <property type="match status" value="1"/>
</dbReference>
<dbReference type="Gene3D" id="3.30.450.20">
    <property type="entry name" value="PAS domain"/>
    <property type="match status" value="1"/>
</dbReference>
<feature type="domain" description="PAS" evidence="12">
    <location>
        <begin position="288"/>
        <end position="330"/>
    </location>
</feature>
<reference evidence="15" key="1">
    <citation type="submission" date="2016-11" db="EMBL/GenBank/DDBJ databases">
        <authorList>
            <person name="Varghese N."/>
            <person name="Submissions S."/>
        </authorList>
    </citation>
    <scope>NUCLEOTIDE SEQUENCE [LARGE SCALE GENOMIC DNA]</scope>
    <source>
        <strain evidence="15">DSM 10349</strain>
    </source>
</reference>
<dbReference type="CDD" id="cd00082">
    <property type="entry name" value="HisKA"/>
    <property type="match status" value="1"/>
</dbReference>
<dbReference type="InterPro" id="IPR003661">
    <property type="entry name" value="HisK_dim/P_dom"/>
</dbReference>
<dbReference type="CDD" id="cd00130">
    <property type="entry name" value="PAS"/>
    <property type="match status" value="1"/>
</dbReference>
<dbReference type="InterPro" id="IPR035965">
    <property type="entry name" value="PAS-like_dom_sf"/>
</dbReference>
<keyword evidence="3" id="KW-0597">Phosphoprotein</keyword>
<dbReference type="InterPro" id="IPR004358">
    <property type="entry name" value="Sig_transdc_His_kin-like_C"/>
</dbReference>
<proteinExistence type="predicted"/>
<feature type="domain" description="PAC" evidence="13">
    <location>
        <begin position="359"/>
        <end position="410"/>
    </location>
</feature>
<evidence type="ECO:0000313" key="15">
    <source>
        <dbReference type="Proteomes" id="UP000183997"/>
    </source>
</evidence>
<evidence type="ECO:0000256" key="6">
    <source>
        <dbReference type="ARBA" id="ARBA00022777"/>
    </source>
</evidence>
<keyword evidence="7" id="KW-0067">ATP-binding</keyword>
<gene>
    <name evidence="14" type="ORF">SAMN02745123_02873</name>
</gene>
<evidence type="ECO:0000256" key="3">
    <source>
        <dbReference type="ARBA" id="ARBA00022553"/>
    </source>
</evidence>
<dbReference type="Gene3D" id="3.30.565.10">
    <property type="entry name" value="Histidine kinase-like ATPase, C-terminal domain"/>
    <property type="match status" value="1"/>
</dbReference>
<evidence type="ECO:0000259" key="11">
    <source>
        <dbReference type="PROSITE" id="PS50109"/>
    </source>
</evidence>
<keyword evidence="4" id="KW-0808">Transferase</keyword>
<dbReference type="PANTHER" id="PTHR43065">
    <property type="entry name" value="SENSOR HISTIDINE KINASE"/>
    <property type="match status" value="1"/>
</dbReference>